<evidence type="ECO:0000313" key="5">
    <source>
        <dbReference type="Proteomes" id="UP001321018"/>
    </source>
</evidence>
<comment type="caution">
    <text evidence="2">The sequence shown here is derived from an EMBL/GenBank/DDBJ whole genome shotgun (WGS) entry which is preliminary data.</text>
</comment>
<feature type="region of interest" description="Disordered" evidence="1">
    <location>
        <begin position="1"/>
        <end position="28"/>
    </location>
</feature>
<dbReference type="EMBL" id="JAOPKA010000013">
    <property type="protein sequence ID" value="MCU4743150.1"/>
    <property type="molecule type" value="Genomic_DNA"/>
</dbReference>
<proteinExistence type="predicted"/>
<evidence type="ECO:0000256" key="1">
    <source>
        <dbReference type="SAM" id="MobiDB-lite"/>
    </source>
</evidence>
<evidence type="ECO:0000313" key="2">
    <source>
        <dbReference type="EMBL" id="MCU4743150.1"/>
    </source>
</evidence>
<dbReference type="AlphaFoldDB" id="A0AAP3E388"/>
<organism evidence="2 5">
    <name type="scientific">Natronoglomus mannanivorans</name>
    <dbReference type="NCBI Taxonomy" id="2979990"/>
    <lineage>
        <taxon>Archaea</taxon>
        <taxon>Methanobacteriati</taxon>
        <taxon>Methanobacteriota</taxon>
        <taxon>Stenosarchaea group</taxon>
        <taxon>Halobacteria</taxon>
        <taxon>Halobacteriales</taxon>
        <taxon>Natrialbaceae</taxon>
        <taxon>Natronoglomus</taxon>
    </lineage>
</organism>
<evidence type="ECO:0000313" key="4">
    <source>
        <dbReference type="Proteomes" id="UP001320972"/>
    </source>
</evidence>
<sequence length="176" mass="19654">MTQPEDDATGVRQRSKAAKEAWSQTNEDMNVIADQRREEGWNVVSMPAVHTSPVSKDQGDDDTFGLVHVIPDNHTEAFSEAFDRGEFHQYEAYRNEVDGFVYLVTELIDPDSETIVLIASQYDLQLSRGMIESAVDEDALYTHAKTINGTTLGSVRHEKFDPLIPGDYQSGAESDN</sequence>
<gene>
    <name evidence="3" type="ORF">OB955_05835</name>
    <name evidence="2" type="ORF">OB960_17320</name>
</gene>
<dbReference type="Pfam" id="PF24373">
    <property type="entry name" value="DUF7529"/>
    <property type="match status" value="1"/>
</dbReference>
<reference evidence="2 4" key="1">
    <citation type="submission" date="2022-09" db="EMBL/GenBank/DDBJ databases">
        <title>Enrichment on poylsaccharides allowed isolation of novel metabolic and taxonomic groups of Haloarchaea.</title>
        <authorList>
            <person name="Sorokin D.Y."/>
            <person name="Elcheninov A.G."/>
            <person name="Khizhniak T.V."/>
            <person name="Kolganova T.V."/>
            <person name="Kublanov I.V."/>
        </authorList>
    </citation>
    <scope>NUCLEOTIDE SEQUENCE</scope>
    <source>
        <strain evidence="3 4">AArc-m2/3/4</strain>
        <strain evidence="2">AArc-xg1-1</strain>
    </source>
</reference>
<keyword evidence="4" id="KW-1185">Reference proteome</keyword>
<dbReference type="Proteomes" id="UP001320972">
    <property type="component" value="Unassembled WGS sequence"/>
</dbReference>
<dbReference type="RefSeq" id="WP_338004965.1">
    <property type="nucleotide sequence ID" value="NZ_JAOPKA010000013.1"/>
</dbReference>
<dbReference type="InterPro" id="IPR055951">
    <property type="entry name" value="DUF7529"/>
</dbReference>
<accession>A0AAP3E388</accession>
<protein>
    <submittedName>
        <fullName evidence="2">Uncharacterized protein</fullName>
    </submittedName>
</protein>
<evidence type="ECO:0000313" key="3">
    <source>
        <dbReference type="EMBL" id="MCU4972254.1"/>
    </source>
</evidence>
<dbReference type="Proteomes" id="UP001321018">
    <property type="component" value="Unassembled WGS sequence"/>
</dbReference>
<name>A0AAP3E388_9EURY</name>
<dbReference type="EMBL" id="JAOPKB010000002">
    <property type="protein sequence ID" value="MCU4972254.1"/>
    <property type="molecule type" value="Genomic_DNA"/>
</dbReference>